<dbReference type="InterPro" id="IPR030804">
    <property type="entry name" value="BBS5/fem-3"/>
</dbReference>
<dbReference type="SUPFAM" id="SSF50729">
    <property type="entry name" value="PH domain-like"/>
    <property type="match status" value="1"/>
</dbReference>
<evidence type="ECO:0000256" key="5">
    <source>
        <dbReference type="ARBA" id="ARBA00022490"/>
    </source>
</evidence>
<dbReference type="InterPro" id="IPR006606">
    <property type="entry name" value="BBL5"/>
</dbReference>
<dbReference type="STRING" id="81824.A9V1S9"/>
<keyword evidence="8" id="KW-0206">Cytoskeleton</keyword>
<dbReference type="OMA" id="PNFGIQY"/>
<dbReference type="AlphaFoldDB" id="A9V1S9"/>
<dbReference type="GO" id="GO:0032266">
    <property type="term" value="F:phosphatidylinositol-3-phosphate binding"/>
    <property type="evidence" value="ECO:0000318"/>
    <property type="project" value="GO_Central"/>
</dbReference>
<dbReference type="eggNOG" id="ENOG502QR2Z">
    <property type="taxonomic scope" value="Eukaryota"/>
</dbReference>
<evidence type="ECO:0000256" key="6">
    <source>
        <dbReference type="ARBA" id="ARBA00023069"/>
    </source>
</evidence>
<dbReference type="PIRSF" id="PIRSF010072">
    <property type="entry name" value="DUF1448"/>
    <property type="match status" value="1"/>
</dbReference>
<keyword evidence="7" id="KW-0472">Membrane</keyword>
<dbReference type="FunCoup" id="A9V1S9">
    <property type="interactions" value="87"/>
</dbReference>
<gene>
    <name evidence="12" type="ORF">MONBRDRAFT_32801</name>
</gene>
<evidence type="ECO:0000256" key="10">
    <source>
        <dbReference type="ARBA" id="ARBA00047191"/>
    </source>
</evidence>
<dbReference type="Gene3D" id="2.30.29.30">
    <property type="entry name" value="Pleckstrin-homology domain (PH domain)/Phosphotyrosine-binding domain (PTB)"/>
    <property type="match status" value="1"/>
</dbReference>
<dbReference type="GO" id="GO:0060271">
    <property type="term" value="P:cilium assembly"/>
    <property type="evidence" value="ECO:0000318"/>
    <property type="project" value="GO_Central"/>
</dbReference>
<comment type="subcellular location">
    <subcellularLocation>
        <location evidence="1">Cell projection</location>
        <location evidence="1">Cilium membrane</location>
    </subcellularLocation>
    <subcellularLocation>
        <location evidence="2">Cytoplasm</location>
        <location evidence="2">Cytoskeleton</location>
        <location evidence="2">Microtubule organizing center</location>
        <location evidence="2">Centrosome</location>
        <location evidence="2">Centriolar satellite</location>
    </subcellularLocation>
</comment>
<evidence type="ECO:0000256" key="1">
    <source>
        <dbReference type="ARBA" id="ARBA00004309"/>
    </source>
</evidence>
<dbReference type="Proteomes" id="UP000001357">
    <property type="component" value="Unassembled WGS sequence"/>
</dbReference>
<accession>A9V1S9</accession>
<proteinExistence type="inferred from homology"/>
<comment type="similarity">
    <text evidence="3">Belongs to the BBS5 family.</text>
</comment>
<keyword evidence="6" id="KW-0969">Cilium</keyword>
<dbReference type="GO" id="GO:0036064">
    <property type="term" value="C:ciliary basal body"/>
    <property type="evidence" value="ECO:0000318"/>
    <property type="project" value="GO_Central"/>
</dbReference>
<dbReference type="InParanoid" id="A9V1S9"/>
<dbReference type="GeneID" id="5891954"/>
<evidence type="ECO:0000256" key="4">
    <source>
        <dbReference type="ARBA" id="ARBA00022475"/>
    </source>
</evidence>
<dbReference type="SMART" id="SM00683">
    <property type="entry name" value="DM16"/>
    <property type="match status" value="2"/>
</dbReference>
<dbReference type="GO" id="GO:0034451">
    <property type="term" value="C:centriolar satellite"/>
    <property type="evidence" value="ECO:0007669"/>
    <property type="project" value="UniProtKB-SubCell"/>
</dbReference>
<dbReference type="InterPro" id="IPR011993">
    <property type="entry name" value="PH-like_dom_sf"/>
</dbReference>
<dbReference type="EMBL" id="CH991554">
    <property type="protein sequence ID" value="EDQ88616.1"/>
    <property type="molecule type" value="Genomic_DNA"/>
</dbReference>
<keyword evidence="13" id="KW-1185">Reference proteome</keyword>
<dbReference type="Pfam" id="PF07289">
    <property type="entry name" value="BBL5"/>
    <property type="match status" value="1"/>
</dbReference>
<evidence type="ECO:0000256" key="9">
    <source>
        <dbReference type="ARBA" id="ARBA00023273"/>
    </source>
</evidence>
<dbReference type="PANTHER" id="PTHR21351">
    <property type="entry name" value="BARDET-BIEDL SYNDROME PROTEIN 5"/>
    <property type="match status" value="1"/>
</dbReference>
<dbReference type="RefSeq" id="XP_001746720.1">
    <property type="nucleotide sequence ID" value="XM_001746668.1"/>
</dbReference>
<keyword evidence="4" id="KW-1003">Cell membrane</keyword>
<keyword evidence="9" id="KW-0966">Cell projection</keyword>
<evidence type="ECO:0000259" key="11">
    <source>
        <dbReference type="SMART" id="SM00683"/>
    </source>
</evidence>
<evidence type="ECO:0000313" key="12">
    <source>
        <dbReference type="EMBL" id="EDQ88616.1"/>
    </source>
</evidence>
<dbReference type="PANTHER" id="PTHR21351:SF0">
    <property type="entry name" value="BARDET-BIEDL SYNDROME 5 PROTEIN"/>
    <property type="match status" value="1"/>
</dbReference>
<dbReference type="InterPro" id="IPR014003">
    <property type="entry name" value="BBS5_PH"/>
</dbReference>
<organism evidence="12 13">
    <name type="scientific">Monosiga brevicollis</name>
    <name type="common">Choanoflagellate</name>
    <dbReference type="NCBI Taxonomy" id="81824"/>
    <lineage>
        <taxon>Eukaryota</taxon>
        <taxon>Choanoflagellata</taxon>
        <taxon>Craspedida</taxon>
        <taxon>Salpingoecidae</taxon>
        <taxon>Monosiga</taxon>
    </lineage>
</organism>
<keyword evidence="5" id="KW-0963">Cytoplasm</keyword>
<evidence type="ECO:0000256" key="8">
    <source>
        <dbReference type="ARBA" id="ARBA00023212"/>
    </source>
</evidence>
<protein>
    <recommendedName>
        <fullName evidence="10">BBSome complex member BBS5</fullName>
    </recommendedName>
</protein>
<dbReference type="GO" id="GO:0034464">
    <property type="term" value="C:BBSome"/>
    <property type="evidence" value="ECO:0000318"/>
    <property type="project" value="GO_Central"/>
</dbReference>
<dbReference type="GO" id="GO:0060170">
    <property type="term" value="C:ciliary membrane"/>
    <property type="evidence" value="ECO:0007669"/>
    <property type="project" value="UniProtKB-SubCell"/>
</dbReference>
<dbReference type="KEGG" id="mbr:MONBRDRAFT_32801"/>
<sequence length="346" mass="38614">MAEPVEFTAENPWRDREVHFDIGNKLIALTRGEFVIDHLDQVEDTKGNNGISGTLTVTNLRLIWTNKKRSNINLSIGLRNVVSIQVKPVESKLLGNVKALWIMCKHKQSKYQFIFTHLVPGSPRLFTTVPAVHRAYASSTLYRDVKIRAPALIRDGAIEPLPQEEVYDALEGVSNLSGEKGELGRFIVTNIRFIWYSEQNPLYNVSCPYYTVSHIGGRQSKFGSAVVVKLAGAAGALNLGFRCDPPKRMAKLLKMMQRLHRVYHITPLLGIEAEVEEQPTEDLMPENVPDDDVEIVQQDKVDTMAAYFSSDSSGTTGRDPVFSAELGLAIEPLPAGVSLQDLWRVQ</sequence>
<evidence type="ECO:0000256" key="3">
    <source>
        <dbReference type="ARBA" id="ARBA00005822"/>
    </source>
</evidence>
<feature type="domain" description="BBSome complex member BBS5 PH" evidence="11">
    <location>
        <begin position="164"/>
        <end position="218"/>
    </location>
</feature>
<evidence type="ECO:0000313" key="13">
    <source>
        <dbReference type="Proteomes" id="UP000001357"/>
    </source>
</evidence>
<reference evidence="12 13" key="1">
    <citation type="journal article" date="2008" name="Nature">
        <title>The genome of the choanoflagellate Monosiga brevicollis and the origin of metazoans.</title>
        <authorList>
            <consortium name="JGI Sequencing"/>
            <person name="King N."/>
            <person name="Westbrook M.J."/>
            <person name="Young S.L."/>
            <person name="Kuo A."/>
            <person name="Abedin M."/>
            <person name="Chapman J."/>
            <person name="Fairclough S."/>
            <person name="Hellsten U."/>
            <person name="Isogai Y."/>
            <person name="Letunic I."/>
            <person name="Marr M."/>
            <person name="Pincus D."/>
            <person name="Putnam N."/>
            <person name="Rokas A."/>
            <person name="Wright K.J."/>
            <person name="Zuzow R."/>
            <person name="Dirks W."/>
            <person name="Good M."/>
            <person name="Goodstein D."/>
            <person name="Lemons D."/>
            <person name="Li W."/>
            <person name="Lyons J.B."/>
            <person name="Morris A."/>
            <person name="Nichols S."/>
            <person name="Richter D.J."/>
            <person name="Salamov A."/>
            <person name="Bork P."/>
            <person name="Lim W.A."/>
            <person name="Manning G."/>
            <person name="Miller W.T."/>
            <person name="McGinnis W."/>
            <person name="Shapiro H."/>
            <person name="Tjian R."/>
            <person name="Grigoriev I.V."/>
            <person name="Rokhsar D."/>
        </authorList>
    </citation>
    <scope>NUCLEOTIDE SEQUENCE [LARGE SCALE GENOMIC DNA]</scope>
    <source>
        <strain evidence="13">MX1 / ATCC 50154</strain>
    </source>
</reference>
<evidence type="ECO:0000256" key="7">
    <source>
        <dbReference type="ARBA" id="ARBA00023136"/>
    </source>
</evidence>
<name>A9V1S9_MONBE</name>
<feature type="domain" description="BBSome complex member BBS5 PH" evidence="11">
    <location>
        <begin position="33"/>
        <end position="87"/>
    </location>
</feature>
<evidence type="ECO:0000256" key="2">
    <source>
        <dbReference type="ARBA" id="ARBA00004607"/>
    </source>
</evidence>